<evidence type="ECO:0000313" key="2">
    <source>
        <dbReference type="Proteomes" id="UP000217790"/>
    </source>
</evidence>
<accession>A0A2H3DEE6</accession>
<sequence length="101" mass="11214">MSRSSWVATLFRCPPLLPHFHPYGLETTTRASPPPFSTSGNLVVKSVSPSDFTIAVKAAPMPPCLFSPSHRRCDRHDDPQTVHLDIQYGHPLGEHTYHALP</sequence>
<gene>
    <name evidence="1" type="ORF">ARMGADRAFT_1079894</name>
</gene>
<evidence type="ECO:0000313" key="1">
    <source>
        <dbReference type="EMBL" id="PBK93591.1"/>
    </source>
</evidence>
<name>A0A2H3DEE6_ARMGA</name>
<dbReference type="EMBL" id="KZ293656">
    <property type="protein sequence ID" value="PBK93591.1"/>
    <property type="molecule type" value="Genomic_DNA"/>
</dbReference>
<organism evidence="1 2">
    <name type="scientific">Armillaria gallica</name>
    <name type="common">Bulbous honey fungus</name>
    <name type="synonym">Armillaria bulbosa</name>
    <dbReference type="NCBI Taxonomy" id="47427"/>
    <lineage>
        <taxon>Eukaryota</taxon>
        <taxon>Fungi</taxon>
        <taxon>Dikarya</taxon>
        <taxon>Basidiomycota</taxon>
        <taxon>Agaricomycotina</taxon>
        <taxon>Agaricomycetes</taxon>
        <taxon>Agaricomycetidae</taxon>
        <taxon>Agaricales</taxon>
        <taxon>Marasmiineae</taxon>
        <taxon>Physalacriaceae</taxon>
        <taxon>Armillaria</taxon>
    </lineage>
</organism>
<protein>
    <submittedName>
        <fullName evidence="1">Uncharacterized protein</fullName>
    </submittedName>
</protein>
<dbReference type="AlphaFoldDB" id="A0A2H3DEE6"/>
<dbReference type="Proteomes" id="UP000217790">
    <property type="component" value="Unassembled WGS sequence"/>
</dbReference>
<dbReference type="OMA" id="IAIEWAP"/>
<proteinExistence type="predicted"/>
<keyword evidence="2" id="KW-1185">Reference proteome</keyword>
<dbReference type="InParanoid" id="A0A2H3DEE6"/>
<reference evidence="2" key="1">
    <citation type="journal article" date="2017" name="Nat. Ecol. Evol.">
        <title>Genome expansion and lineage-specific genetic innovations in the forest pathogenic fungi Armillaria.</title>
        <authorList>
            <person name="Sipos G."/>
            <person name="Prasanna A.N."/>
            <person name="Walter M.C."/>
            <person name="O'Connor E."/>
            <person name="Balint B."/>
            <person name="Krizsan K."/>
            <person name="Kiss B."/>
            <person name="Hess J."/>
            <person name="Varga T."/>
            <person name="Slot J."/>
            <person name="Riley R."/>
            <person name="Boka B."/>
            <person name="Rigling D."/>
            <person name="Barry K."/>
            <person name="Lee J."/>
            <person name="Mihaltcheva S."/>
            <person name="LaButti K."/>
            <person name="Lipzen A."/>
            <person name="Waldron R."/>
            <person name="Moloney N.M."/>
            <person name="Sperisen C."/>
            <person name="Kredics L."/>
            <person name="Vagvoelgyi C."/>
            <person name="Patrignani A."/>
            <person name="Fitzpatrick D."/>
            <person name="Nagy I."/>
            <person name="Doyle S."/>
            <person name="Anderson J.B."/>
            <person name="Grigoriev I.V."/>
            <person name="Gueldener U."/>
            <person name="Muensterkoetter M."/>
            <person name="Nagy L.G."/>
        </authorList>
    </citation>
    <scope>NUCLEOTIDE SEQUENCE [LARGE SCALE GENOMIC DNA]</scope>
    <source>
        <strain evidence="2">Ar21-2</strain>
    </source>
</reference>